<dbReference type="InterPro" id="IPR050932">
    <property type="entry name" value="TM2D1-3-like"/>
</dbReference>
<dbReference type="EMBL" id="VTHL01000012">
    <property type="protein sequence ID" value="TYZ08718.1"/>
    <property type="molecule type" value="Genomic_DNA"/>
</dbReference>
<keyword evidence="6" id="KW-0325">Glycoprotein</keyword>
<sequence>MATTAAPTRAEVKEAKATIKALHKASKKAHAAAPLAEGKSQAVALILVLLVGGLGIHRFYLGYTGIGIAQLLTLGGCGIWALIDLIRIITGDLKPKGGDYAKKL</sequence>
<comment type="subcellular location">
    <subcellularLocation>
        <location evidence="1">Membrane</location>
        <topology evidence="1">Multi-pass membrane protein</topology>
    </subcellularLocation>
</comment>
<evidence type="ECO:0000256" key="3">
    <source>
        <dbReference type="ARBA" id="ARBA00022729"/>
    </source>
</evidence>
<evidence type="ECO:0000313" key="9">
    <source>
        <dbReference type="EMBL" id="TYZ08718.1"/>
    </source>
</evidence>
<dbReference type="InterPro" id="IPR007829">
    <property type="entry name" value="TM2"/>
</dbReference>
<dbReference type="Pfam" id="PF05154">
    <property type="entry name" value="TM2"/>
    <property type="match status" value="1"/>
</dbReference>
<evidence type="ECO:0000256" key="7">
    <source>
        <dbReference type="SAM" id="Phobius"/>
    </source>
</evidence>
<evidence type="ECO:0000256" key="4">
    <source>
        <dbReference type="ARBA" id="ARBA00022989"/>
    </source>
</evidence>
<evidence type="ECO:0000256" key="5">
    <source>
        <dbReference type="ARBA" id="ARBA00023136"/>
    </source>
</evidence>
<protein>
    <submittedName>
        <fullName evidence="9">TM2 domain-containing protein</fullName>
    </submittedName>
</protein>
<gene>
    <name evidence="9" type="ORF">FY528_12400</name>
</gene>
<accession>A0A5D6V0V9</accession>
<dbReference type="PANTHER" id="PTHR21016">
    <property type="entry name" value="BETA-AMYLOID BINDING PROTEIN-RELATED"/>
    <property type="match status" value="1"/>
</dbReference>
<keyword evidence="10" id="KW-1185">Reference proteome</keyword>
<evidence type="ECO:0000259" key="8">
    <source>
        <dbReference type="Pfam" id="PF05154"/>
    </source>
</evidence>
<name>A0A5D6V0V9_9BACT</name>
<reference evidence="9 10" key="1">
    <citation type="submission" date="2019-08" db="EMBL/GenBank/DDBJ databases">
        <authorList>
            <person name="Seo M.-J."/>
        </authorList>
    </citation>
    <scope>NUCLEOTIDE SEQUENCE [LARGE SCALE GENOMIC DNA]</scope>
    <source>
        <strain evidence="9 10">KIGAM108</strain>
    </source>
</reference>
<dbReference type="GO" id="GO:0016020">
    <property type="term" value="C:membrane"/>
    <property type="evidence" value="ECO:0007669"/>
    <property type="project" value="UniProtKB-SubCell"/>
</dbReference>
<feature type="transmembrane region" description="Helical" evidence="7">
    <location>
        <begin position="42"/>
        <end position="60"/>
    </location>
</feature>
<evidence type="ECO:0000256" key="6">
    <source>
        <dbReference type="ARBA" id="ARBA00023180"/>
    </source>
</evidence>
<proteinExistence type="predicted"/>
<feature type="transmembrane region" description="Helical" evidence="7">
    <location>
        <begin position="66"/>
        <end position="86"/>
    </location>
</feature>
<comment type="caution">
    <text evidence="9">The sequence shown here is derived from an EMBL/GenBank/DDBJ whole genome shotgun (WGS) entry which is preliminary data.</text>
</comment>
<evidence type="ECO:0000256" key="1">
    <source>
        <dbReference type="ARBA" id="ARBA00004141"/>
    </source>
</evidence>
<evidence type="ECO:0000313" key="10">
    <source>
        <dbReference type="Proteomes" id="UP000322791"/>
    </source>
</evidence>
<keyword evidence="2 7" id="KW-0812">Transmembrane</keyword>
<dbReference type="Proteomes" id="UP000322791">
    <property type="component" value="Unassembled WGS sequence"/>
</dbReference>
<keyword evidence="5 7" id="KW-0472">Membrane</keyword>
<dbReference type="AlphaFoldDB" id="A0A5D6V0V9"/>
<keyword evidence="4 7" id="KW-1133">Transmembrane helix</keyword>
<organism evidence="9 10">
    <name type="scientific">Hymenobacter lutimineralis</name>
    <dbReference type="NCBI Taxonomy" id="2606448"/>
    <lineage>
        <taxon>Bacteria</taxon>
        <taxon>Pseudomonadati</taxon>
        <taxon>Bacteroidota</taxon>
        <taxon>Cytophagia</taxon>
        <taxon>Cytophagales</taxon>
        <taxon>Hymenobacteraceae</taxon>
        <taxon>Hymenobacter</taxon>
    </lineage>
</organism>
<evidence type="ECO:0000256" key="2">
    <source>
        <dbReference type="ARBA" id="ARBA00022692"/>
    </source>
</evidence>
<keyword evidence="3" id="KW-0732">Signal</keyword>
<dbReference type="PANTHER" id="PTHR21016:SF7">
    <property type="entry name" value="TM2 DOMAIN-CONTAINING PROTEIN 3"/>
    <property type="match status" value="1"/>
</dbReference>
<feature type="domain" description="TM2" evidence="8">
    <location>
        <begin position="38"/>
        <end position="86"/>
    </location>
</feature>